<evidence type="ECO:0000313" key="1">
    <source>
        <dbReference type="EMBL" id="AAQ18729.1"/>
    </source>
</evidence>
<name>Q6UVU5_TUPAK</name>
<dbReference type="AlphaFoldDB" id="Q6UVU5"/>
<dbReference type="EMBL" id="AY359242">
    <property type="protein sequence ID" value="AAQ18729.1"/>
    <property type="molecule type" value="Genomic_DNA"/>
</dbReference>
<protein>
    <submittedName>
        <fullName evidence="1">Uncharacterized protein</fullName>
    </submittedName>
</protein>
<dbReference type="GeneID" id="2846992"/>
<organism evidence="1">
    <name type="scientific">Tupiella akineta</name>
    <name type="common">Green alga</name>
    <name type="synonym">Pseudendoclonium akinetum</name>
    <dbReference type="NCBI Taxonomy" id="160070"/>
    <lineage>
        <taxon>Eukaryota</taxon>
        <taxon>Viridiplantae</taxon>
        <taxon>Chlorophyta</taxon>
        <taxon>core chlorophytes</taxon>
        <taxon>Ulvophyceae</taxon>
        <taxon>OUU clade</taxon>
        <taxon>Ulotrichales</taxon>
        <taxon>Tupiellaceae</taxon>
        <taxon>Tupiella</taxon>
    </lineage>
</organism>
<accession>Q6UVU5</accession>
<keyword evidence="1" id="KW-0496">Mitochondrion</keyword>
<sequence length="175" mass="19836">MLQSANKENRFSAKKNQIRPHTFADCWYLPELFLLLPPQSAKAHSQILPPQSANEMSRFCPQQKQFVRKLTKFYVSKICSFHSQTAAKGCGNLFVNGKPTSGAARNWLIAFANYGNLFVDLQTFTNVKFAHFILELWQTLSLTLFRRSCAGRSNLLVDSQTSGRGKPENISNFVK</sequence>
<reference evidence="1" key="1">
    <citation type="submission" date="2003-08" db="EMBL/GenBank/DDBJ databases">
        <authorList>
            <person name="Pombert J.-F."/>
            <person name="Otis C."/>
            <person name="Lemieux C."/>
            <person name="Turmel M."/>
        </authorList>
    </citation>
    <scope>NUCLEOTIDE SEQUENCE</scope>
    <source>
        <strain evidence="1">UTEX 1912</strain>
    </source>
</reference>
<geneLocation type="mitochondrion" evidence="1"/>
<proteinExistence type="predicted"/>
<reference evidence="1" key="2">
    <citation type="journal article" date="2004" name="Mol. Biol. Evol.">
        <title>The complete mitochondrial DNA sequence of the green alga Pseudendoclonium akinetum (Ulvophyceae) highlights distinctive evolutionary trends in the chlorophyta and suggests a sister-group relationship between the Ulvophyceae and Chlorophyceae.</title>
        <authorList>
            <person name="Pombert J.F."/>
            <person name="Otis C."/>
            <person name="Lemieux C."/>
            <person name="Turmel M."/>
        </authorList>
    </citation>
    <scope>NUCLEOTIDE SEQUENCE</scope>
    <source>
        <strain evidence="1">UTEX 1912</strain>
    </source>
</reference>
<dbReference type="RefSeq" id="YP_025770.1">
    <property type="nucleotide sequence ID" value="NC_005926.1"/>
</dbReference>
<gene>
    <name evidence="1" type="primary">orf175</name>
</gene>